<dbReference type="PANTHER" id="PTHR43792">
    <property type="entry name" value="GNAT FAMILY, PUTATIVE (AFU_ORTHOLOGUE AFUA_3G00765)-RELATED-RELATED"/>
    <property type="match status" value="1"/>
</dbReference>
<proteinExistence type="predicted"/>
<name>A0A9X1VQL0_9FLAO</name>
<evidence type="ECO:0000313" key="2">
    <source>
        <dbReference type="EMBL" id="MCI2230496.1"/>
    </source>
</evidence>
<dbReference type="RefSeq" id="WP_242179636.1">
    <property type="nucleotide sequence ID" value="NZ_JAKQYM010000033.1"/>
</dbReference>
<dbReference type="Gene3D" id="3.40.630.30">
    <property type="match status" value="1"/>
</dbReference>
<dbReference type="AlphaFoldDB" id="A0A9X1VQL0"/>
<accession>A0A9X1VQL0</accession>
<dbReference type="SUPFAM" id="SSF55729">
    <property type="entry name" value="Acyl-CoA N-acyltransferases (Nat)"/>
    <property type="match status" value="1"/>
</dbReference>
<evidence type="ECO:0000313" key="3">
    <source>
        <dbReference type="Proteomes" id="UP001139369"/>
    </source>
</evidence>
<dbReference type="InterPro" id="IPR000182">
    <property type="entry name" value="GNAT_dom"/>
</dbReference>
<dbReference type="Pfam" id="PF13302">
    <property type="entry name" value="Acetyltransf_3"/>
    <property type="match status" value="1"/>
</dbReference>
<evidence type="ECO:0000259" key="1">
    <source>
        <dbReference type="Pfam" id="PF13302"/>
    </source>
</evidence>
<sequence>MKYEKDIKAYSEIFEKPPFINLNEHVIITHLVDKAIEYEAEWYYGVSQDSEIERFLPDVYPESPKDAMKKVVEILGKPIFKEGLMLCIRSAEDKYAVGYIVLDSPLANTGSEEWTITYWLKRTQQGKGLMTNSIIAVLEFMKKMKISKVQAFVDLENIKSENILKNLNFKKVLGEFGKYHKKELKKSNLYELNL</sequence>
<dbReference type="PANTHER" id="PTHR43792:SF1">
    <property type="entry name" value="N-ACETYLTRANSFERASE DOMAIN-CONTAINING PROTEIN"/>
    <property type="match status" value="1"/>
</dbReference>
<organism evidence="2 3">
    <name type="scientific">Polaribacter marinus</name>
    <dbReference type="NCBI Taxonomy" id="2916838"/>
    <lineage>
        <taxon>Bacteria</taxon>
        <taxon>Pseudomonadati</taxon>
        <taxon>Bacteroidota</taxon>
        <taxon>Flavobacteriia</taxon>
        <taxon>Flavobacteriales</taxon>
        <taxon>Flavobacteriaceae</taxon>
    </lineage>
</organism>
<reference evidence="2" key="1">
    <citation type="submission" date="2022-02" db="EMBL/GenBank/DDBJ databases">
        <title>Polaribacter sp. MSW13, isolated from seawater.</title>
        <authorList>
            <person name="Kristyanto S."/>
            <person name="Jung J."/>
            <person name="Jeon C.O."/>
        </authorList>
    </citation>
    <scope>NUCLEOTIDE SEQUENCE</scope>
    <source>
        <strain evidence="2">MSW13</strain>
    </source>
</reference>
<feature type="domain" description="N-acetyltransferase" evidence="1">
    <location>
        <begin position="41"/>
        <end position="170"/>
    </location>
</feature>
<comment type="caution">
    <text evidence="2">The sequence shown here is derived from an EMBL/GenBank/DDBJ whole genome shotgun (WGS) entry which is preliminary data.</text>
</comment>
<dbReference type="Proteomes" id="UP001139369">
    <property type="component" value="Unassembled WGS sequence"/>
</dbReference>
<dbReference type="InterPro" id="IPR051531">
    <property type="entry name" value="N-acetyltransferase"/>
</dbReference>
<protein>
    <submittedName>
        <fullName evidence="2">GNAT family N-acetyltransferase</fullName>
    </submittedName>
</protein>
<keyword evidence="3" id="KW-1185">Reference proteome</keyword>
<gene>
    <name evidence="2" type="ORF">MC378_15075</name>
</gene>
<dbReference type="InterPro" id="IPR016181">
    <property type="entry name" value="Acyl_CoA_acyltransferase"/>
</dbReference>
<dbReference type="GO" id="GO:0016747">
    <property type="term" value="F:acyltransferase activity, transferring groups other than amino-acyl groups"/>
    <property type="evidence" value="ECO:0007669"/>
    <property type="project" value="InterPro"/>
</dbReference>
<dbReference type="EMBL" id="JAKQYM010000033">
    <property type="protein sequence ID" value="MCI2230496.1"/>
    <property type="molecule type" value="Genomic_DNA"/>
</dbReference>